<accession>A0A0N5AMA8</accession>
<keyword evidence="2" id="KW-0812">Transmembrane</keyword>
<reference evidence="10" key="1">
    <citation type="submission" date="2017-02" db="UniProtKB">
        <authorList>
            <consortium name="WormBaseParasite"/>
        </authorList>
    </citation>
    <scope>IDENTIFICATION</scope>
</reference>
<evidence type="ECO:0000313" key="10">
    <source>
        <dbReference type="WBParaSite" id="SMUV_0000571001-mRNA-1"/>
    </source>
</evidence>
<evidence type="ECO:0000313" key="9">
    <source>
        <dbReference type="Proteomes" id="UP000046393"/>
    </source>
</evidence>
<evidence type="ECO:0000256" key="2">
    <source>
        <dbReference type="ARBA" id="ARBA00022692"/>
    </source>
</evidence>
<evidence type="ECO:0000256" key="3">
    <source>
        <dbReference type="ARBA" id="ARBA00022989"/>
    </source>
</evidence>
<keyword evidence="3" id="KW-1133">Transmembrane helix</keyword>
<comment type="function">
    <text evidence="5">Probable disulfide isomerase, which participates in the folding of proteins containing disulfide bonds. May act as a dithiol oxidase. Acts as a regulator of endoplasmic reticulum-mitochondria contact sites via its ability to regulate redox signals.</text>
</comment>
<dbReference type="SUPFAM" id="SSF52833">
    <property type="entry name" value="Thioredoxin-like"/>
    <property type="match status" value="1"/>
</dbReference>
<keyword evidence="9" id="KW-1185">Reference proteome</keyword>
<dbReference type="InterPro" id="IPR036249">
    <property type="entry name" value="Thioredoxin-like_sf"/>
</dbReference>
<proteinExistence type="predicted"/>
<feature type="region of interest" description="Disordered" evidence="6">
    <location>
        <begin position="417"/>
        <end position="437"/>
    </location>
</feature>
<evidence type="ECO:0000256" key="4">
    <source>
        <dbReference type="ARBA" id="ARBA00023136"/>
    </source>
</evidence>
<keyword evidence="4" id="KW-0472">Membrane</keyword>
<protein>
    <submittedName>
        <fullName evidence="10">Thioredoxin domain-containing protein</fullName>
    </submittedName>
</protein>
<dbReference type="PROSITE" id="PS00194">
    <property type="entry name" value="THIOREDOXIN_1"/>
    <property type="match status" value="1"/>
</dbReference>
<organism evidence="9 10">
    <name type="scientific">Syphacia muris</name>
    <dbReference type="NCBI Taxonomy" id="451379"/>
    <lineage>
        <taxon>Eukaryota</taxon>
        <taxon>Metazoa</taxon>
        <taxon>Ecdysozoa</taxon>
        <taxon>Nematoda</taxon>
        <taxon>Chromadorea</taxon>
        <taxon>Rhabditida</taxon>
        <taxon>Spirurina</taxon>
        <taxon>Oxyuridomorpha</taxon>
        <taxon>Oxyuroidea</taxon>
        <taxon>Oxyuridae</taxon>
        <taxon>Syphacia</taxon>
    </lineage>
</organism>
<dbReference type="Pfam" id="PF13848">
    <property type="entry name" value="Thioredoxin_6"/>
    <property type="match status" value="1"/>
</dbReference>
<dbReference type="Proteomes" id="UP000046393">
    <property type="component" value="Unplaced"/>
</dbReference>
<evidence type="ECO:0000259" key="8">
    <source>
        <dbReference type="PROSITE" id="PS51352"/>
    </source>
</evidence>
<feature type="chain" id="PRO_5005893209" evidence="7">
    <location>
        <begin position="21"/>
        <end position="437"/>
    </location>
</feature>
<keyword evidence="7" id="KW-0732">Signal</keyword>
<name>A0A0N5AMA8_9BILA</name>
<feature type="compositionally biased region" description="Acidic residues" evidence="6">
    <location>
        <begin position="418"/>
        <end position="429"/>
    </location>
</feature>
<dbReference type="InterPro" id="IPR052250">
    <property type="entry name" value="PDI_TMX3"/>
</dbReference>
<dbReference type="Gene3D" id="3.40.30.10">
    <property type="entry name" value="Glutaredoxin"/>
    <property type="match status" value="1"/>
</dbReference>
<dbReference type="PANTHER" id="PTHR46426:SF1">
    <property type="entry name" value="PROTEIN DISULFIDE-ISOMERASE TMX3"/>
    <property type="match status" value="1"/>
</dbReference>
<feature type="signal peptide" evidence="7">
    <location>
        <begin position="1"/>
        <end position="20"/>
    </location>
</feature>
<dbReference type="AlphaFoldDB" id="A0A0N5AMA8"/>
<evidence type="ECO:0000256" key="5">
    <source>
        <dbReference type="ARBA" id="ARBA00045246"/>
    </source>
</evidence>
<evidence type="ECO:0000256" key="6">
    <source>
        <dbReference type="SAM" id="MobiDB-lite"/>
    </source>
</evidence>
<dbReference type="STRING" id="451379.A0A0N5AMA8"/>
<sequence>MWSNLIITVALLCEVGIVEATSVPSDVIELNDRFLEVKDDGYWFVEFYAPWCAHCKRLMPIWEHVGHALADKKSLVRVGKLDCTRFSSVASALEIQSYPTVIFFRNGEKRIYEGERRKEAMVDFAVKGSGPVVGILKSFNQLSELRKSVNEPFFVYVSSGNTIAELYDEYSWLAGKLFWSRSFYRSAPDVLRLKNLALKLPTVVVFKDNEYSAFDYDKDKNLTKWINNERWPLMPLVTSSILRNIGSSRLLVLAVINKIDRRNESSPVGKFYSMITKVAHTVRTDLKLSRYYQFGWLDGNDLANNIVLNVVKEPDYLVINASSYEFYSSGDASSAITAKSIIVFLERIIAGDVIAQGGSSITQRIRRMFFEISSSLVEMFEAQPLLTICIFGLPLAFLSLVTYCLCSSDFSVDRDEVYPDDDDDTDISDIEDHEKAE</sequence>
<evidence type="ECO:0000256" key="7">
    <source>
        <dbReference type="SAM" id="SignalP"/>
    </source>
</evidence>
<dbReference type="PROSITE" id="PS51352">
    <property type="entry name" value="THIOREDOXIN_2"/>
    <property type="match status" value="1"/>
</dbReference>
<dbReference type="InterPro" id="IPR017937">
    <property type="entry name" value="Thioredoxin_CS"/>
</dbReference>
<evidence type="ECO:0000256" key="1">
    <source>
        <dbReference type="ARBA" id="ARBA00004389"/>
    </source>
</evidence>
<dbReference type="WBParaSite" id="SMUV_0000571001-mRNA-1">
    <property type="protein sequence ID" value="SMUV_0000571001-mRNA-1"/>
    <property type="gene ID" value="SMUV_0000571001"/>
</dbReference>
<dbReference type="PANTHER" id="PTHR46426">
    <property type="entry name" value="PROTEIN DISULFIDE-ISOMERASE TMX3"/>
    <property type="match status" value="1"/>
</dbReference>
<feature type="domain" description="Thioredoxin" evidence="8">
    <location>
        <begin position="9"/>
        <end position="144"/>
    </location>
</feature>
<dbReference type="GO" id="GO:0005789">
    <property type="term" value="C:endoplasmic reticulum membrane"/>
    <property type="evidence" value="ECO:0007669"/>
    <property type="project" value="UniProtKB-SubCell"/>
</dbReference>
<comment type="subcellular location">
    <subcellularLocation>
        <location evidence="1">Endoplasmic reticulum membrane</location>
        <topology evidence="1">Single-pass membrane protein</topology>
    </subcellularLocation>
</comment>
<dbReference type="InterPro" id="IPR013766">
    <property type="entry name" value="Thioredoxin_domain"/>
</dbReference>
<dbReference type="PRINTS" id="PR00421">
    <property type="entry name" value="THIOREDOXIN"/>
</dbReference>
<dbReference type="Pfam" id="PF00085">
    <property type="entry name" value="Thioredoxin"/>
    <property type="match status" value="1"/>
</dbReference>